<evidence type="ECO:0000313" key="8">
    <source>
        <dbReference type="Proteomes" id="UP000003136"/>
    </source>
</evidence>
<dbReference type="STRING" id="483218.BACPEC_00222"/>
<keyword evidence="2" id="KW-0949">S-adenosyl-L-methionine</keyword>
<dbReference type="InterPro" id="IPR023404">
    <property type="entry name" value="rSAM_horseshoe"/>
</dbReference>
<feature type="domain" description="Radical SAM core" evidence="6">
    <location>
        <begin position="160"/>
        <end position="381"/>
    </location>
</feature>
<evidence type="ECO:0000259" key="6">
    <source>
        <dbReference type="PROSITE" id="PS51918"/>
    </source>
</evidence>
<dbReference type="InterPro" id="IPR051198">
    <property type="entry name" value="BchE-like"/>
</dbReference>
<dbReference type="InterPro" id="IPR006638">
    <property type="entry name" value="Elp3/MiaA/NifB-like_rSAM"/>
</dbReference>
<evidence type="ECO:0000256" key="2">
    <source>
        <dbReference type="ARBA" id="ARBA00022691"/>
    </source>
</evidence>
<dbReference type="SUPFAM" id="SSF102114">
    <property type="entry name" value="Radical SAM enzymes"/>
    <property type="match status" value="1"/>
</dbReference>
<gene>
    <name evidence="7" type="ORF">BACPEC_00222</name>
</gene>
<evidence type="ECO:0000256" key="4">
    <source>
        <dbReference type="ARBA" id="ARBA00023004"/>
    </source>
</evidence>
<dbReference type="GO" id="GO:0051536">
    <property type="term" value="F:iron-sulfur cluster binding"/>
    <property type="evidence" value="ECO:0007669"/>
    <property type="project" value="UniProtKB-KW"/>
</dbReference>
<dbReference type="PROSITE" id="PS51918">
    <property type="entry name" value="RADICAL_SAM"/>
    <property type="match status" value="1"/>
</dbReference>
<dbReference type="InterPro" id="IPR058240">
    <property type="entry name" value="rSAM_sf"/>
</dbReference>
<dbReference type="SFLD" id="SFLDG01082">
    <property type="entry name" value="B12-binding_domain_containing"/>
    <property type="match status" value="1"/>
</dbReference>
<dbReference type="GO" id="GO:0005829">
    <property type="term" value="C:cytosol"/>
    <property type="evidence" value="ECO:0007669"/>
    <property type="project" value="TreeGrafter"/>
</dbReference>
<comment type="cofactor">
    <cofactor evidence="1">
        <name>[4Fe-4S] cluster</name>
        <dbReference type="ChEBI" id="CHEBI:49883"/>
    </cofactor>
</comment>
<dbReference type="PANTHER" id="PTHR43409">
    <property type="entry name" value="ANAEROBIC MAGNESIUM-PROTOPORPHYRIN IX MONOMETHYL ESTER CYCLASE-RELATED"/>
    <property type="match status" value="1"/>
</dbReference>
<keyword evidence="4" id="KW-0408">Iron</keyword>
<dbReference type="Proteomes" id="UP000003136">
    <property type="component" value="Unassembled WGS sequence"/>
</dbReference>
<reference evidence="7 8" key="1">
    <citation type="submission" date="2008-11" db="EMBL/GenBank/DDBJ databases">
        <title>Draft genome sequence of Bacteroides pectinophilus (ATCC 43243).</title>
        <authorList>
            <person name="Sudarsanam P."/>
            <person name="Ley R."/>
            <person name="Guruge J."/>
            <person name="Turnbaugh P.J."/>
            <person name="Mahowald M."/>
            <person name="Liep D."/>
            <person name="Gordon J."/>
        </authorList>
    </citation>
    <scope>NUCLEOTIDE SEQUENCE [LARGE SCALE GENOMIC DNA]</scope>
    <source>
        <strain evidence="7 8">ATCC 43243</strain>
    </source>
</reference>
<proteinExistence type="predicted"/>
<dbReference type="GO" id="GO:0046872">
    <property type="term" value="F:metal ion binding"/>
    <property type="evidence" value="ECO:0007669"/>
    <property type="project" value="UniProtKB-KW"/>
</dbReference>
<sequence>MRLASYIMSREDVNVRIIPSKYDMTDCEIEELAETLDGMNINILGLSAYVWTWDVIKKINSAITHRNDLCVMVGGPELKSRLLDDWEGKPIFVYGDAELFLDELCTLMSEKRDVRDIHTRDIISDAVKKNGVYYTPLDRKIAWRNALYSEEFFKKLKLNEFSNEFVWIDMSRGCTYQCGYCGFRNRKGVAILQKDAIHEEIINLGKIDAKRVFIVDANLGGIPAIGKFIFSEFAKYAPNVKIIGYLRPEFLDDEYLAILEKSNIEELRFGIQTINENVPRWIRNNDITAVKTMLPKLKDVGVFWRAELMVGLPGDDFKALKESFRFVIDEIQPSLLFAYRLTVLHGTEVEQLCNSNVSEWVKADESSGGKVLASFSYSEKELMEMLDFSNKITNLYNKAKVIKPTYEELLDCMKNKVNNES</sequence>
<dbReference type="GO" id="GO:0003824">
    <property type="term" value="F:catalytic activity"/>
    <property type="evidence" value="ECO:0007669"/>
    <property type="project" value="InterPro"/>
</dbReference>
<protein>
    <recommendedName>
        <fullName evidence="6">Radical SAM core domain-containing protein</fullName>
    </recommendedName>
</protein>
<keyword evidence="8" id="KW-1185">Reference proteome</keyword>
<evidence type="ECO:0000256" key="3">
    <source>
        <dbReference type="ARBA" id="ARBA00022723"/>
    </source>
</evidence>
<keyword evidence="5" id="KW-0411">Iron-sulfur</keyword>
<dbReference type="SMART" id="SM00729">
    <property type="entry name" value="Elp3"/>
    <property type="match status" value="1"/>
</dbReference>
<organism evidence="7 8">
    <name type="scientific">[Bacteroides] pectinophilus ATCC 43243</name>
    <dbReference type="NCBI Taxonomy" id="483218"/>
    <lineage>
        <taxon>Bacteria</taxon>
        <taxon>Bacillati</taxon>
        <taxon>Bacillota</taxon>
        <taxon>Clostridia</taxon>
        <taxon>Eubacteriales</taxon>
    </lineage>
</organism>
<evidence type="ECO:0000256" key="5">
    <source>
        <dbReference type="ARBA" id="ARBA00023014"/>
    </source>
</evidence>
<dbReference type="HOGENOM" id="CLU_651605_0_0_9"/>
<evidence type="ECO:0000256" key="1">
    <source>
        <dbReference type="ARBA" id="ARBA00001966"/>
    </source>
</evidence>
<dbReference type="PANTHER" id="PTHR43409:SF16">
    <property type="entry name" value="SLR0320 PROTEIN"/>
    <property type="match status" value="1"/>
</dbReference>
<dbReference type="eggNOG" id="COG1032">
    <property type="taxonomic scope" value="Bacteria"/>
</dbReference>
<dbReference type="EMBL" id="ABVQ01000032">
    <property type="protein sequence ID" value="EEC58703.1"/>
    <property type="molecule type" value="Genomic_DNA"/>
</dbReference>
<comment type="caution">
    <text evidence="7">The sequence shown here is derived from an EMBL/GenBank/DDBJ whole genome shotgun (WGS) entry which is preliminary data.</text>
</comment>
<keyword evidence="3" id="KW-0479">Metal-binding</keyword>
<dbReference type="AlphaFoldDB" id="B7ANG8"/>
<dbReference type="Gene3D" id="3.80.30.20">
    <property type="entry name" value="tm_1862 like domain"/>
    <property type="match status" value="1"/>
</dbReference>
<dbReference type="SFLD" id="SFLDS00029">
    <property type="entry name" value="Radical_SAM"/>
    <property type="match status" value="1"/>
</dbReference>
<accession>B7ANG8</accession>
<name>B7ANG8_9FIRM</name>
<dbReference type="InterPro" id="IPR007197">
    <property type="entry name" value="rSAM"/>
</dbReference>
<evidence type="ECO:0000313" key="7">
    <source>
        <dbReference type="EMBL" id="EEC58703.1"/>
    </source>
</evidence>
<dbReference type="Pfam" id="PF04055">
    <property type="entry name" value="Radical_SAM"/>
    <property type="match status" value="1"/>
</dbReference>
<dbReference type="CDD" id="cd01335">
    <property type="entry name" value="Radical_SAM"/>
    <property type="match status" value="1"/>
</dbReference>
<reference evidence="7 8" key="2">
    <citation type="submission" date="2008-11" db="EMBL/GenBank/DDBJ databases">
        <authorList>
            <person name="Fulton L."/>
            <person name="Clifton S."/>
            <person name="Fulton B."/>
            <person name="Xu J."/>
            <person name="Minx P."/>
            <person name="Pepin K.H."/>
            <person name="Johnson M."/>
            <person name="Bhonagiri V."/>
            <person name="Nash W.E."/>
            <person name="Mardis E.R."/>
            <person name="Wilson R.K."/>
        </authorList>
    </citation>
    <scope>NUCLEOTIDE SEQUENCE [LARGE SCALE GENOMIC DNA]</scope>
    <source>
        <strain evidence="7 8">ATCC 43243</strain>
    </source>
</reference>